<dbReference type="PROSITE" id="PS00036">
    <property type="entry name" value="BZIP_BASIC"/>
    <property type="match status" value="1"/>
</dbReference>
<gene>
    <name evidence="5" type="ORF">DM01DRAFT_1406457</name>
</gene>
<dbReference type="Gene3D" id="1.20.5.170">
    <property type="match status" value="1"/>
</dbReference>
<dbReference type="SUPFAM" id="SSF57959">
    <property type="entry name" value="Leucine zipper domain"/>
    <property type="match status" value="1"/>
</dbReference>
<feature type="compositionally biased region" description="Low complexity" evidence="3">
    <location>
        <begin position="41"/>
        <end position="52"/>
    </location>
</feature>
<evidence type="ECO:0000313" key="6">
    <source>
        <dbReference type="Proteomes" id="UP000242146"/>
    </source>
</evidence>
<evidence type="ECO:0000259" key="4">
    <source>
        <dbReference type="PROSITE" id="PS00036"/>
    </source>
</evidence>
<feature type="compositionally biased region" description="Pro residues" evidence="3">
    <location>
        <begin position="164"/>
        <end position="177"/>
    </location>
</feature>
<feature type="region of interest" description="Disordered" evidence="3">
    <location>
        <begin position="160"/>
        <end position="296"/>
    </location>
</feature>
<keyword evidence="6" id="KW-1185">Reference proteome</keyword>
<feature type="compositionally biased region" description="Basic and acidic residues" evidence="3">
    <location>
        <begin position="458"/>
        <end position="471"/>
    </location>
</feature>
<dbReference type="PANTHER" id="PTHR40621">
    <property type="entry name" value="TRANSCRIPTION FACTOR KAPC-RELATED"/>
    <property type="match status" value="1"/>
</dbReference>
<comment type="subcellular location">
    <subcellularLocation>
        <location evidence="1">Nucleus</location>
    </subcellularLocation>
</comment>
<sequence length="514" mass="57963">MTEINFEYFDPEVELGTLDENGRPIRPRKKPGRKPNPPSPAQRKAQNRQAQRAFRERKRREMKEAENNIKKCLQQRDQAIRKANSLQRNVNELRYENNYLRGMVLTLKLACLSNGVNVPKFWNTGSVDNVGADIPSLSRSEGIPQTLEFFLDKNRHIIAESPENVPPSPSPAPPPSQPSSFSMPTPSIPSQSKHATTSLSSHSPTTANFDAHFGSPTCSISMANPTPPPPSNSDPNVFTPFDPSSKPSFYPPTSQAAISPSVSQVYPQPSTHLLQPPSAAWADPSPPTPSSVFMPSSSLISDQTRQSFPPMSAADAITFLRNLNRGKPASKSVYTPTELQRHVPHDARIDFVPGPLIRDHMILFQGFYDANTLFSFLIKQCIFLGGDLGNPDCWYVPPVFFQNYWFLMPNHRPRRVDNAIELAVNQGRTLSRMLFQRKKMYIERDRYLELFPPTTLSNKEERRSLTDKDSETDPWEEVMDEQEQPDQCDDVPLDVVLDLMESLPKLTSPNVFTF</sequence>
<feature type="domain" description="BZIP" evidence="4">
    <location>
        <begin position="43"/>
        <end position="57"/>
    </location>
</feature>
<feature type="compositionally biased region" description="Low complexity" evidence="3">
    <location>
        <begin position="259"/>
        <end position="283"/>
    </location>
</feature>
<dbReference type="EMBL" id="MCGT01000009">
    <property type="protein sequence ID" value="ORX57031.1"/>
    <property type="molecule type" value="Genomic_DNA"/>
</dbReference>
<feature type="compositionally biased region" description="Polar residues" evidence="3">
    <location>
        <begin position="188"/>
        <end position="208"/>
    </location>
</feature>
<feature type="compositionally biased region" description="Acidic residues" evidence="3">
    <location>
        <begin position="472"/>
        <end position="487"/>
    </location>
</feature>
<dbReference type="PANTHER" id="PTHR40621:SF6">
    <property type="entry name" value="AP-1-LIKE TRANSCRIPTION FACTOR YAP1-RELATED"/>
    <property type="match status" value="1"/>
</dbReference>
<feature type="region of interest" description="Disordered" evidence="3">
    <location>
        <begin position="15"/>
        <end position="64"/>
    </location>
</feature>
<dbReference type="GO" id="GO:0001228">
    <property type="term" value="F:DNA-binding transcription activator activity, RNA polymerase II-specific"/>
    <property type="evidence" value="ECO:0007669"/>
    <property type="project" value="TreeGrafter"/>
</dbReference>
<comment type="caution">
    <text evidence="5">The sequence shown here is derived from an EMBL/GenBank/DDBJ whole genome shotgun (WGS) entry which is preliminary data.</text>
</comment>
<dbReference type="InterPro" id="IPR046347">
    <property type="entry name" value="bZIP_sf"/>
</dbReference>
<dbReference type="AlphaFoldDB" id="A0A1X2GMA0"/>
<dbReference type="CDD" id="cd14688">
    <property type="entry name" value="bZIP_YAP"/>
    <property type="match status" value="1"/>
</dbReference>
<feature type="region of interest" description="Disordered" evidence="3">
    <location>
        <begin position="458"/>
        <end position="487"/>
    </location>
</feature>
<dbReference type="GO" id="GO:0000976">
    <property type="term" value="F:transcription cis-regulatory region binding"/>
    <property type="evidence" value="ECO:0007669"/>
    <property type="project" value="InterPro"/>
</dbReference>
<dbReference type="InterPro" id="IPR050936">
    <property type="entry name" value="AP-1-like"/>
</dbReference>
<dbReference type="InterPro" id="IPR004827">
    <property type="entry name" value="bZIP"/>
</dbReference>
<name>A0A1X2GMA0_9FUNG</name>
<accession>A0A1X2GMA0</accession>
<feature type="compositionally biased region" description="Polar residues" evidence="3">
    <location>
        <begin position="245"/>
        <end position="258"/>
    </location>
</feature>
<dbReference type="OrthoDB" id="2245989at2759"/>
<dbReference type="SMART" id="SM00338">
    <property type="entry name" value="BRLZ"/>
    <property type="match status" value="1"/>
</dbReference>
<proteinExistence type="predicted"/>
<evidence type="ECO:0000313" key="5">
    <source>
        <dbReference type="EMBL" id="ORX57031.1"/>
    </source>
</evidence>
<reference evidence="5 6" key="1">
    <citation type="submission" date="2016-07" db="EMBL/GenBank/DDBJ databases">
        <title>Pervasive Adenine N6-methylation of Active Genes in Fungi.</title>
        <authorList>
            <consortium name="DOE Joint Genome Institute"/>
            <person name="Mondo S.J."/>
            <person name="Dannebaum R.O."/>
            <person name="Kuo R.C."/>
            <person name="Labutti K."/>
            <person name="Haridas S."/>
            <person name="Kuo A."/>
            <person name="Salamov A."/>
            <person name="Ahrendt S.R."/>
            <person name="Lipzen A."/>
            <person name="Sullivan W."/>
            <person name="Andreopoulos W.B."/>
            <person name="Clum A."/>
            <person name="Lindquist E."/>
            <person name="Daum C."/>
            <person name="Ramamoorthy G.K."/>
            <person name="Gryganskyi A."/>
            <person name="Culley D."/>
            <person name="Magnuson J.K."/>
            <person name="James T.Y."/>
            <person name="O'Malley M.A."/>
            <person name="Stajich J.E."/>
            <person name="Spatafora J.W."/>
            <person name="Visel A."/>
            <person name="Grigoriev I.V."/>
        </authorList>
    </citation>
    <scope>NUCLEOTIDE SEQUENCE [LARGE SCALE GENOMIC DNA]</scope>
    <source>
        <strain evidence="5 6">NRRL 3301</strain>
    </source>
</reference>
<dbReference type="GO" id="GO:0090575">
    <property type="term" value="C:RNA polymerase II transcription regulator complex"/>
    <property type="evidence" value="ECO:0007669"/>
    <property type="project" value="TreeGrafter"/>
</dbReference>
<organism evidence="5 6">
    <name type="scientific">Hesseltinella vesiculosa</name>
    <dbReference type="NCBI Taxonomy" id="101127"/>
    <lineage>
        <taxon>Eukaryota</taxon>
        <taxon>Fungi</taxon>
        <taxon>Fungi incertae sedis</taxon>
        <taxon>Mucoromycota</taxon>
        <taxon>Mucoromycotina</taxon>
        <taxon>Mucoromycetes</taxon>
        <taxon>Mucorales</taxon>
        <taxon>Cunninghamellaceae</taxon>
        <taxon>Hesseltinella</taxon>
    </lineage>
</organism>
<protein>
    <recommendedName>
        <fullName evidence="4">BZIP domain-containing protein</fullName>
    </recommendedName>
</protein>
<evidence type="ECO:0000256" key="1">
    <source>
        <dbReference type="ARBA" id="ARBA00004123"/>
    </source>
</evidence>
<dbReference type="Proteomes" id="UP000242146">
    <property type="component" value="Unassembled WGS sequence"/>
</dbReference>
<evidence type="ECO:0000256" key="2">
    <source>
        <dbReference type="ARBA" id="ARBA00023242"/>
    </source>
</evidence>
<keyword evidence="2" id="KW-0539">Nucleus</keyword>
<evidence type="ECO:0000256" key="3">
    <source>
        <dbReference type="SAM" id="MobiDB-lite"/>
    </source>
</evidence>